<dbReference type="EMBL" id="FNED01000054">
    <property type="protein sequence ID" value="SDK42280.1"/>
    <property type="molecule type" value="Genomic_DNA"/>
</dbReference>
<dbReference type="InterPro" id="IPR053163">
    <property type="entry name" value="HTH-type_regulator_Rgg"/>
</dbReference>
<dbReference type="InterPro" id="IPR011990">
    <property type="entry name" value="TPR-like_helical_dom_sf"/>
</dbReference>
<evidence type="ECO:0000313" key="2">
    <source>
        <dbReference type="EMBL" id="KON94447.1"/>
    </source>
</evidence>
<dbReference type="InterPro" id="IPR041315">
    <property type="entry name" value="PlcR_TPR"/>
</dbReference>
<dbReference type="SUPFAM" id="SSF47413">
    <property type="entry name" value="lambda repressor-like DNA-binding domains"/>
    <property type="match status" value="1"/>
</dbReference>
<evidence type="ECO:0000259" key="1">
    <source>
        <dbReference type="PROSITE" id="PS50943"/>
    </source>
</evidence>
<dbReference type="PANTHER" id="PTHR37038">
    <property type="entry name" value="TRANSCRIPTIONAL REGULATOR-RELATED"/>
    <property type="match status" value="1"/>
</dbReference>
<evidence type="ECO:0000313" key="4">
    <source>
        <dbReference type="Proteomes" id="UP000037269"/>
    </source>
</evidence>
<protein>
    <submittedName>
        <fullName evidence="3">Tetratricopeptide repeat-containing protein</fullName>
    </submittedName>
</protein>
<accession>A0A0D1XS42</accession>
<evidence type="ECO:0000313" key="3">
    <source>
        <dbReference type="EMBL" id="SDK42280.1"/>
    </source>
</evidence>
<dbReference type="InterPro" id="IPR019734">
    <property type="entry name" value="TPR_rpt"/>
</dbReference>
<dbReference type="GeneID" id="42303990"/>
<dbReference type="Proteomes" id="UP000182836">
    <property type="component" value="Unassembled WGS sequence"/>
</dbReference>
<dbReference type="SMART" id="SM00530">
    <property type="entry name" value="HTH_XRE"/>
    <property type="match status" value="1"/>
</dbReference>
<dbReference type="STRING" id="47500.AF333_02030"/>
<dbReference type="OrthoDB" id="1863321at2"/>
<dbReference type="RefSeq" id="WP_043066498.1">
    <property type="nucleotide sequence ID" value="NZ_BJOA01000205.1"/>
</dbReference>
<dbReference type="SUPFAM" id="SSF48452">
    <property type="entry name" value="TPR-like"/>
    <property type="match status" value="1"/>
</dbReference>
<feature type="domain" description="HTH cro/C1-type" evidence="1">
    <location>
        <begin position="10"/>
        <end position="63"/>
    </location>
</feature>
<dbReference type="SMART" id="SM00028">
    <property type="entry name" value="TPR"/>
    <property type="match status" value="3"/>
</dbReference>
<dbReference type="EMBL" id="LGUG01000004">
    <property type="protein sequence ID" value="KON94447.1"/>
    <property type="molecule type" value="Genomic_DNA"/>
</dbReference>
<organism evidence="2 4">
    <name type="scientific">Aneurinibacillus migulanus</name>
    <name type="common">Bacillus migulanus</name>
    <dbReference type="NCBI Taxonomy" id="47500"/>
    <lineage>
        <taxon>Bacteria</taxon>
        <taxon>Bacillati</taxon>
        <taxon>Bacillota</taxon>
        <taxon>Bacilli</taxon>
        <taxon>Bacillales</taxon>
        <taxon>Paenibacillaceae</taxon>
        <taxon>Aneurinibacillus group</taxon>
        <taxon>Aneurinibacillus</taxon>
    </lineage>
</organism>
<reference evidence="2 4" key="1">
    <citation type="submission" date="2015-07" db="EMBL/GenBank/DDBJ databases">
        <title>Fjat-14205 dsm 2895.</title>
        <authorList>
            <person name="Liu B."/>
            <person name="Wang J."/>
            <person name="Zhu Y."/>
            <person name="Liu G."/>
            <person name="Chen Q."/>
            <person name="Chen Z."/>
            <person name="Lan J."/>
            <person name="Che J."/>
            <person name="Ge C."/>
            <person name="Shi H."/>
            <person name="Pan Z."/>
            <person name="Liu X."/>
        </authorList>
    </citation>
    <scope>NUCLEOTIDE SEQUENCE [LARGE SCALE GENOMIC DNA]</scope>
    <source>
        <strain evidence="2 4">DSM 2895</strain>
    </source>
</reference>
<dbReference type="InterPro" id="IPR001387">
    <property type="entry name" value="Cro/C1-type_HTH"/>
</dbReference>
<evidence type="ECO:0000313" key="5">
    <source>
        <dbReference type="Proteomes" id="UP000182836"/>
    </source>
</evidence>
<dbReference type="Pfam" id="PF18768">
    <property type="entry name" value="RNPP_C"/>
    <property type="match status" value="1"/>
</dbReference>
<dbReference type="PATRIC" id="fig|47500.8.peg.518"/>
<sequence length="290" mass="33880">MEFSKIGALIRDIRKSLKITQAEIASGICTQGLISRIEKGELIPSADILYKIAKKLGLDVNYFFHHAETPSLTYIEEVMYQVRRFIRERNYHEVEEIIKIEMKNPLFQMPTFKQFLLWHKGICTYYIQADVEKAMSLIQEALNLSETGNNAYSEREIEILNSIAILHSEAGQHKEAIETLEKAMAHLKNVSYKKDVHIEIRLLYSLAKFLSFEEAYADSIQHCERGSKLCLQYESFYLYGELTFQHGYNLMKLGQKKEAIVYFYKARSIFQLQNNSDFVSYIDEEMSYLK</sequence>
<gene>
    <name evidence="2" type="ORF">AF333_02030</name>
    <name evidence="3" type="ORF">SAMN04487909_15428</name>
</gene>
<keyword evidence="4" id="KW-1185">Reference proteome</keyword>
<dbReference type="GO" id="GO:0003677">
    <property type="term" value="F:DNA binding"/>
    <property type="evidence" value="ECO:0007669"/>
    <property type="project" value="InterPro"/>
</dbReference>
<dbReference type="Gene3D" id="1.25.40.10">
    <property type="entry name" value="Tetratricopeptide repeat domain"/>
    <property type="match status" value="1"/>
</dbReference>
<reference evidence="3 5" key="2">
    <citation type="submission" date="2016-10" db="EMBL/GenBank/DDBJ databases">
        <authorList>
            <person name="de Groot N.N."/>
        </authorList>
    </citation>
    <scope>NUCLEOTIDE SEQUENCE [LARGE SCALE GENOMIC DNA]</scope>
    <source>
        <strain evidence="3 5">DSM 2895</strain>
    </source>
</reference>
<dbReference type="CDD" id="cd00093">
    <property type="entry name" value="HTH_XRE"/>
    <property type="match status" value="1"/>
</dbReference>
<dbReference type="AlphaFoldDB" id="A0A0D1XS42"/>
<dbReference type="PROSITE" id="PS50943">
    <property type="entry name" value="HTH_CROC1"/>
    <property type="match status" value="1"/>
</dbReference>
<dbReference type="Pfam" id="PF01381">
    <property type="entry name" value="HTH_3"/>
    <property type="match status" value="1"/>
</dbReference>
<dbReference type="PANTHER" id="PTHR37038:SF14">
    <property type="entry name" value="TRANSCRIPTIONAL ACTIVATOR"/>
    <property type="match status" value="1"/>
</dbReference>
<proteinExistence type="predicted"/>
<name>A0A0D1XS42_ANEMI</name>
<dbReference type="InterPro" id="IPR010982">
    <property type="entry name" value="Lambda_DNA-bd_dom_sf"/>
</dbReference>
<dbReference type="Proteomes" id="UP000037269">
    <property type="component" value="Unassembled WGS sequence"/>
</dbReference>